<protein>
    <recommendedName>
        <fullName evidence="2">Apple domain-containing protein</fullName>
    </recommendedName>
</protein>
<dbReference type="EMBL" id="FJOF01000008">
    <property type="protein sequence ID" value="CZR44036.1"/>
    <property type="molecule type" value="Genomic_DNA"/>
</dbReference>
<dbReference type="Proteomes" id="UP000183971">
    <property type="component" value="Unassembled WGS sequence"/>
</dbReference>
<reference evidence="4" key="1">
    <citation type="journal article" date="2016" name="Genome Biol. Evol.">
        <title>Comparative 'omics' of the Fusarium fujikuroi species complex highlights differences in genetic potential and metabolite synthesis.</title>
        <authorList>
            <person name="Niehaus E.-M."/>
            <person name="Muensterkoetter M."/>
            <person name="Proctor R.H."/>
            <person name="Brown D.W."/>
            <person name="Sharon A."/>
            <person name="Idan Y."/>
            <person name="Oren-Young L."/>
            <person name="Sieber C.M."/>
            <person name="Novak O."/>
            <person name="Pencik A."/>
            <person name="Tarkowska D."/>
            <person name="Hromadova K."/>
            <person name="Freeman S."/>
            <person name="Maymon M."/>
            <person name="Elazar M."/>
            <person name="Youssef S.A."/>
            <person name="El-Shabrawy E.S.M."/>
            <person name="Shalaby A.B.A."/>
            <person name="Houterman P."/>
            <person name="Brock N.L."/>
            <person name="Burkhardt I."/>
            <person name="Tsavkelova E.A."/>
            <person name="Dickschat J.S."/>
            <person name="Galuszka P."/>
            <person name="Gueldener U."/>
            <person name="Tudzynski B."/>
        </authorList>
    </citation>
    <scope>NUCLEOTIDE SEQUENCE [LARGE SCALE GENOMIC DNA]</scope>
    <source>
        <strain evidence="4">ET1</strain>
    </source>
</reference>
<gene>
    <name evidence="3" type="ORF">FPRO_13842</name>
</gene>
<dbReference type="GeneID" id="42058701"/>
<sequence>MQAPISRYNHDETTATDPASITGTTTSGTIATTSEIILAPSSTGYTCTNNEKIPFPADVLCDTRGTGADPNMIFLTQVTGEATIKHCRDVFRGLDDCTAFAIQPNIFCDLWRGRIQGTDSSKTDWTWYSLDCFRDLPELPTSSARTALTADTATNEVETSSTVLTTSSADLAISTETTTLASATTTAGIGCPDGFPSKPSCGVFQEYTGGGNYINDISGTHSVKECLRFCINDDTCTLFSHGSDFCGLWNGDFSTNRVSADWSWYELGCFCVERAPVD</sequence>
<proteinExistence type="predicted"/>
<dbReference type="RefSeq" id="XP_031084624.1">
    <property type="nucleotide sequence ID" value="XM_031218802.1"/>
</dbReference>
<organism evidence="3 4">
    <name type="scientific">Fusarium proliferatum (strain ET1)</name>
    <name type="common">Orchid endophyte fungus</name>
    <dbReference type="NCBI Taxonomy" id="1227346"/>
    <lineage>
        <taxon>Eukaryota</taxon>
        <taxon>Fungi</taxon>
        <taxon>Dikarya</taxon>
        <taxon>Ascomycota</taxon>
        <taxon>Pezizomycotina</taxon>
        <taxon>Sordariomycetes</taxon>
        <taxon>Hypocreomycetidae</taxon>
        <taxon>Hypocreales</taxon>
        <taxon>Nectriaceae</taxon>
        <taxon>Fusarium</taxon>
        <taxon>Fusarium fujikuroi species complex</taxon>
    </lineage>
</organism>
<dbReference type="PROSITE" id="PS50948">
    <property type="entry name" value="PAN"/>
    <property type="match status" value="1"/>
</dbReference>
<accession>A0A1L7VUI1</accession>
<evidence type="ECO:0000313" key="4">
    <source>
        <dbReference type="Proteomes" id="UP000183971"/>
    </source>
</evidence>
<name>A0A1L7VUI1_FUSPR</name>
<keyword evidence="4" id="KW-1185">Reference proteome</keyword>
<dbReference type="AlphaFoldDB" id="A0A1L7VUI1"/>
<evidence type="ECO:0000256" key="1">
    <source>
        <dbReference type="SAM" id="MobiDB-lite"/>
    </source>
</evidence>
<dbReference type="VEuPathDB" id="FungiDB:FPRO_13842"/>
<feature type="domain" description="Apple" evidence="2">
    <location>
        <begin position="201"/>
        <end position="269"/>
    </location>
</feature>
<comment type="caution">
    <text evidence="3">The sequence shown here is derived from an EMBL/GenBank/DDBJ whole genome shotgun (WGS) entry which is preliminary data.</text>
</comment>
<dbReference type="InterPro" id="IPR003609">
    <property type="entry name" value="Pan_app"/>
</dbReference>
<evidence type="ECO:0000313" key="3">
    <source>
        <dbReference type="EMBL" id="CZR44036.1"/>
    </source>
</evidence>
<feature type="region of interest" description="Disordered" evidence="1">
    <location>
        <begin position="1"/>
        <end position="26"/>
    </location>
</feature>
<evidence type="ECO:0000259" key="2">
    <source>
        <dbReference type="PROSITE" id="PS50948"/>
    </source>
</evidence>